<gene>
    <name evidence="5" type="ORF">OEV82_02925</name>
</gene>
<evidence type="ECO:0000313" key="5">
    <source>
        <dbReference type="EMBL" id="MCU9593408.1"/>
    </source>
</evidence>
<proteinExistence type="predicted"/>
<keyword evidence="6" id="KW-1185">Reference proteome</keyword>
<dbReference type="PANTHER" id="PTHR43537:SF24">
    <property type="entry name" value="GLUCONATE OPERON TRANSCRIPTIONAL REPRESSOR"/>
    <property type="match status" value="1"/>
</dbReference>
<keyword evidence="3" id="KW-0804">Transcription</keyword>
<evidence type="ECO:0000256" key="2">
    <source>
        <dbReference type="ARBA" id="ARBA00023125"/>
    </source>
</evidence>
<keyword evidence="1" id="KW-0805">Transcription regulation</keyword>
<evidence type="ECO:0000256" key="3">
    <source>
        <dbReference type="ARBA" id="ARBA00023163"/>
    </source>
</evidence>
<reference evidence="5 6" key="1">
    <citation type="submission" date="2022-10" db="EMBL/GenBank/DDBJ databases">
        <title>Description of Fervidibacillus gen. nov. in the family Fervidibacillaceae fam. nov. with two species, Fervidibacillus albus sp. nov., and Fervidibacillus halotolerans sp. nov., isolated from tidal flat sediments.</title>
        <authorList>
            <person name="Kwon K.K."/>
            <person name="Yang S.-H."/>
        </authorList>
    </citation>
    <scope>NUCLEOTIDE SEQUENCE [LARGE SCALE GENOMIC DNA]</scope>
    <source>
        <strain evidence="5 6">DSM 23332</strain>
    </source>
</reference>
<comment type="caution">
    <text evidence="5">The sequence shown here is derived from an EMBL/GenBank/DDBJ whole genome shotgun (WGS) entry which is preliminary data.</text>
</comment>
<evidence type="ECO:0000259" key="4">
    <source>
        <dbReference type="PROSITE" id="PS50949"/>
    </source>
</evidence>
<dbReference type="Proteomes" id="UP001208656">
    <property type="component" value="Unassembled WGS sequence"/>
</dbReference>
<name>A0ABT2WCK0_9BACI</name>
<dbReference type="InterPro" id="IPR000524">
    <property type="entry name" value="Tscrpt_reg_HTH_GntR"/>
</dbReference>
<dbReference type="InterPro" id="IPR011711">
    <property type="entry name" value="GntR_C"/>
</dbReference>
<dbReference type="RefSeq" id="WP_173658423.1">
    <property type="nucleotide sequence ID" value="NZ_JAOUSE010000004.1"/>
</dbReference>
<dbReference type="Pfam" id="PF07729">
    <property type="entry name" value="FCD"/>
    <property type="match status" value="1"/>
</dbReference>
<organism evidence="5 6">
    <name type="scientific">Pallidibacillus thermolactis</name>
    <dbReference type="NCBI Taxonomy" id="251051"/>
    <lineage>
        <taxon>Bacteria</taxon>
        <taxon>Bacillati</taxon>
        <taxon>Bacillota</taxon>
        <taxon>Bacilli</taxon>
        <taxon>Bacillales</taxon>
        <taxon>Bacillaceae</taxon>
        <taxon>Pallidibacillus</taxon>
    </lineage>
</organism>
<dbReference type="Gene3D" id="1.20.120.530">
    <property type="entry name" value="GntR ligand-binding domain-like"/>
    <property type="match status" value="1"/>
</dbReference>
<dbReference type="Pfam" id="PF00392">
    <property type="entry name" value="GntR"/>
    <property type="match status" value="1"/>
</dbReference>
<accession>A0ABT2WCK0</accession>
<dbReference type="SUPFAM" id="SSF48008">
    <property type="entry name" value="GntR ligand-binding domain-like"/>
    <property type="match status" value="1"/>
</dbReference>
<dbReference type="SMART" id="SM00345">
    <property type="entry name" value="HTH_GNTR"/>
    <property type="match status" value="1"/>
</dbReference>
<dbReference type="Gene3D" id="1.10.10.10">
    <property type="entry name" value="Winged helix-like DNA-binding domain superfamily/Winged helix DNA-binding domain"/>
    <property type="match status" value="1"/>
</dbReference>
<evidence type="ECO:0000256" key="1">
    <source>
        <dbReference type="ARBA" id="ARBA00023015"/>
    </source>
</evidence>
<dbReference type="InterPro" id="IPR008920">
    <property type="entry name" value="TF_FadR/GntR_C"/>
</dbReference>
<dbReference type="PANTHER" id="PTHR43537">
    <property type="entry name" value="TRANSCRIPTIONAL REGULATOR, GNTR FAMILY"/>
    <property type="match status" value="1"/>
</dbReference>
<dbReference type="InterPro" id="IPR036390">
    <property type="entry name" value="WH_DNA-bd_sf"/>
</dbReference>
<evidence type="ECO:0000313" key="6">
    <source>
        <dbReference type="Proteomes" id="UP001208656"/>
    </source>
</evidence>
<sequence length="221" mass="25347">MKQSKKQKAYEYMKMKIVEGHYAPGQRIVINQLVKELSTSAIPIREAVRQLEAEGLIEYKQNIGPVVSPINENEYEETLSVLALMEGYATALSQKSFPEEKITDLITLNEAMKEALEEFNFGEFGKLNREFHYLTYSTCPNKYLIDTIKKTWERLDSIRVTGSTINPKRAKESVAEHEKIIHLLKTKASFEEVELAVRSHKLNTLNAFKKNKTKITGTTFI</sequence>
<dbReference type="InterPro" id="IPR036388">
    <property type="entry name" value="WH-like_DNA-bd_sf"/>
</dbReference>
<keyword evidence="2" id="KW-0238">DNA-binding</keyword>
<dbReference type="SUPFAM" id="SSF46785">
    <property type="entry name" value="Winged helix' DNA-binding domain"/>
    <property type="match status" value="1"/>
</dbReference>
<protein>
    <submittedName>
        <fullName evidence="5">GntR family transcriptional regulator</fullName>
    </submittedName>
</protein>
<dbReference type="PROSITE" id="PS50949">
    <property type="entry name" value="HTH_GNTR"/>
    <property type="match status" value="1"/>
</dbReference>
<dbReference type="EMBL" id="JAOUSE010000004">
    <property type="protein sequence ID" value="MCU9593408.1"/>
    <property type="molecule type" value="Genomic_DNA"/>
</dbReference>
<feature type="domain" description="HTH gntR-type" evidence="4">
    <location>
        <begin position="3"/>
        <end position="70"/>
    </location>
</feature>
<dbReference type="CDD" id="cd07377">
    <property type="entry name" value="WHTH_GntR"/>
    <property type="match status" value="1"/>
</dbReference>